<dbReference type="PANTHER" id="PTHR32179:SF3">
    <property type="entry name" value="NICOTINATE-NUCLEOTIDE PYROPHOSPHORYLASE [CARBOXYLATING]"/>
    <property type="match status" value="1"/>
</dbReference>
<evidence type="ECO:0000256" key="1">
    <source>
        <dbReference type="ARBA" id="ARBA00004893"/>
    </source>
</evidence>
<dbReference type="PIRSF" id="PIRSF006250">
    <property type="entry name" value="NadC_ModD"/>
    <property type="match status" value="1"/>
</dbReference>
<feature type="domain" description="Quinolinate phosphoribosyl transferase C-terminal" evidence="7">
    <location>
        <begin position="107"/>
        <end position="278"/>
    </location>
</feature>
<reference evidence="9 10" key="1">
    <citation type="journal article" date="2011" name="Stand. Genomic Sci.">
        <title>Complete genome sequence of the hyperthermophilic chemolithoautotroph Pyrolobus fumarii type strain (1A).</title>
        <authorList>
            <person name="Anderson I."/>
            <person name="Goker M."/>
            <person name="Nolan M."/>
            <person name="Lucas S."/>
            <person name="Hammon N."/>
            <person name="Deshpande S."/>
            <person name="Cheng J.F."/>
            <person name="Tapia R."/>
            <person name="Han C."/>
            <person name="Goodwin L."/>
            <person name="Pitluck S."/>
            <person name="Huntemann M."/>
            <person name="Liolios K."/>
            <person name="Ivanova N."/>
            <person name="Pagani I."/>
            <person name="Mavromatis K."/>
            <person name="Ovchinikova G."/>
            <person name="Pati A."/>
            <person name="Chen A."/>
            <person name="Palaniappan K."/>
            <person name="Land M."/>
            <person name="Hauser L."/>
            <person name="Brambilla E.M."/>
            <person name="Huber H."/>
            <person name="Yasawong M."/>
            <person name="Rohde M."/>
            <person name="Spring S."/>
            <person name="Abt B."/>
            <person name="Sikorski J."/>
            <person name="Wirth R."/>
            <person name="Detter J.C."/>
            <person name="Woyke T."/>
            <person name="Bristow J."/>
            <person name="Eisen J.A."/>
            <person name="Markowitz V."/>
            <person name="Hugenholtz P."/>
            <person name="Kyrpides N.C."/>
            <person name="Klenk H.P."/>
            <person name="Lapidus A."/>
        </authorList>
    </citation>
    <scope>NUCLEOTIDE SEQUENCE [LARGE SCALE GENOMIC DNA]</scope>
    <source>
        <strain evidence="10">DSM 11204 / 1A</strain>
    </source>
</reference>
<organism evidence="9 10">
    <name type="scientific">Pyrolobus fumarii (strain DSM 11204 / 1A)</name>
    <dbReference type="NCBI Taxonomy" id="694429"/>
    <lineage>
        <taxon>Archaea</taxon>
        <taxon>Thermoproteota</taxon>
        <taxon>Thermoprotei</taxon>
        <taxon>Desulfurococcales</taxon>
        <taxon>Pyrodictiaceae</taxon>
        <taxon>Pyrolobus</taxon>
    </lineage>
</organism>
<dbReference type="SUPFAM" id="SSF51690">
    <property type="entry name" value="Nicotinate/Quinolinate PRTase C-terminal domain-like"/>
    <property type="match status" value="1"/>
</dbReference>
<dbReference type="SUPFAM" id="SSF54675">
    <property type="entry name" value="Nicotinate/Quinolinate PRTase N-terminal domain-like"/>
    <property type="match status" value="1"/>
</dbReference>
<name>G0EFT4_PYRF1</name>
<dbReference type="GO" id="GO:0005737">
    <property type="term" value="C:cytoplasm"/>
    <property type="evidence" value="ECO:0007669"/>
    <property type="project" value="TreeGrafter"/>
</dbReference>
<comment type="pathway">
    <text evidence="1 6">Cofactor biosynthesis; NAD(+) biosynthesis; nicotinate D-ribonucleotide from quinolinate: step 1/1.</text>
</comment>
<dbReference type="Gene3D" id="3.20.20.70">
    <property type="entry name" value="Aldolase class I"/>
    <property type="match status" value="1"/>
</dbReference>
<dbReference type="HOGENOM" id="CLU_039622_2_0_2"/>
<dbReference type="CDD" id="cd01568">
    <property type="entry name" value="QPRTase_NadC"/>
    <property type="match status" value="1"/>
</dbReference>
<dbReference type="PANTHER" id="PTHR32179">
    <property type="entry name" value="NICOTINATE-NUCLEOTIDE PYROPHOSPHORYLASE [CARBOXYLATING]"/>
    <property type="match status" value="1"/>
</dbReference>
<dbReference type="NCBIfam" id="TIGR00078">
    <property type="entry name" value="nadC"/>
    <property type="match status" value="1"/>
</dbReference>
<keyword evidence="5 6" id="KW-0808">Transferase</keyword>
<dbReference type="GO" id="GO:0009435">
    <property type="term" value="P:NAD+ biosynthetic process"/>
    <property type="evidence" value="ECO:0007669"/>
    <property type="project" value="UniProtKB-UniPathway"/>
</dbReference>
<dbReference type="InParanoid" id="G0EFT4"/>
<dbReference type="InterPro" id="IPR037128">
    <property type="entry name" value="Quinolinate_PRibosylTase_N_sf"/>
</dbReference>
<evidence type="ECO:0000256" key="2">
    <source>
        <dbReference type="ARBA" id="ARBA00009400"/>
    </source>
</evidence>
<dbReference type="GO" id="GO:0004514">
    <property type="term" value="F:nicotinate-nucleotide diphosphorylase (carboxylating) activity"/>
    <property type="evidence" value="ECO:0007669"/>
    <property type="project" value="UniProtKB-EC"/>
</dbReference>
<dbReference type="FunFam" id="3.20.20.70:FF:000030">
    <property type="entry name" value="Nicotinate-nucleotide pyrophosphorylase, carboxylating"/>
    <property type="match status" value="1"/>
</dbReference>
<dbReference type="OrthoDB" id="115072at2157"/>
<accession>G0EFT4</accession>
<dbReference type="InterPro" id="IPR022412">
    <property type="entry name" value="Quinolinate_PRibosylTrfase_N"/>
</dbReference>
<dbReference type="InterPro" id="IPR036068">
    <property type="entry name" value="Nicotinate_pribotase-like_C"/>
</dbReference>
<comment type="similarity">
    <text evidence="2 6">Belongs to the NadC/ModD family.</text>
</comment>
<evidence type="ECO:0000256" key="3">
    <source>
        <dbReference type="ARBA" id="ARBA00022642"/>
    </source>
</evidence>
<feature type="domain" description="Quinolinate phosphoribosyl transferase N-terminal" evidence="8">
    <location>
        <begin position="22"/>
        <end position="105"/>
    </location>
</feature>
<dbReference type="InterPro" id="IPR002638">
    <property type="entry name" value="Quinolinate_PRibosylTrfase_C"/>
</dbReference>
<proteinExistence type="inferred from homology"/>
<keyword evidence="10" id="KW-1185">Reference proteome</keyword>
<dbReference type="Gene3D" id="3.90.1170.20">
    <property type="entry name" value="Quinolinate phosphoribosyl transferase, N-terminal domain"/>
    <property type="match status" value="1"/>
</dbReference>
<evidence type="ECO:0000259" key="8">
    <source>
        <dbReference type="Pfam" id="PF02749"/>
    </source>
</evidence>
<dbReference type="eggNOG" id="arCOG01482">
    <property type="taxonomic scope" value="Archaea"/>
</dbReference>
<dbReference type="InterPro" id="IPR013785">
    <property type="entry name" value="Aldolase_TIM"/>
</dbReference>
<dbReference type="GO" id="GO:0034213">
    <property type="term" value="P:quinolinate catabolic process"/>
    <property type="evidence" value="ECO:0007669"/>
    <property type="project" value="TreeGrafter"/>
</dbReference>
<dbReference type="Pfam" id="PF02749">
    <property type="entry name" value="QRPTase_N"/>
    <property type="match status" value="1"/>
</dbReference>
<comment type="subunit">
    <text evidence="6">Hexamer formed by 3 homodimers.</text>
</comment>
<sequence length="298" mass="32955">MSYELFYREFLRWLREDIPEWDLTTEAVRLRGVKARGRIVCKSGCVAACVEEVAYSLERLGLSVELQARSGEWVEPGSDMMLLVGDAATILEVERVTLNTLIYACSIATTTRRLVEMVRRVNPRVRVAATRKTVPGFRYCSKRAVEAGGGDTHRLTLSDAILVKDNHVALIGSVGEAVRRVVGRKSFVHRVEVEVHNVEEALAAVETGADAILIDNQPPSVVRAILEELEKRGLRDRVVVEVSGGITSENILEYARLNVDVISTSFITMSPERVDISLVVEPLDNRREGGSPGTRALS</sequence>
<dbReference type="GeneID" id="11140029"/>
<dbReference type="FunCoup" id="G0EFT4">
    <property type="interactions" value="113"/>
</dbReference>
<dbReference type="RefSeq" id="WP_014025932.1">
    <property type="nucleotide sequence ID" value="NC_015931.1"/>
</dbReference>
<dbReference type="InterPro" id="IPR027277">
    <property type="entry name" value="NadC/ModD"/>
</dbReference>
<comment type="catalytic activity">
    <reaction evidence="6">
        <text>nicotinate beta-D-ribonucleotide + CO2 + diphosphate = quinolinate + 5-phospho-alpha-D-ribose 1-diphosphate + 2 H(+)</text>
        <dbReference type="Rhea" id="RHEA:12733"/>
        <dbReference type="ChEBI" id="CHEBI:15378"/>
        <dbReference type="ChEBI" id="CHEBI:16526"/>
        <dbReference type="ChEBI" id="CHEBI:29959"/>
        <dbReference type="ChEBI" id="CHEBI:33019"/>
        <dbReference type="ChEBI" id="CHEBI:57502"/>
        <dbReference type="ChEBI" id="CHEBI:58017"/>
        <dbReference type="EC" id="2.4.2.19"/>
    </reaction>
</comment>
<dbReference type="Proteomes" id="UP000001037">
    <property type="component" value="Chromosome"/>
</dbReference>
<comment type="function">
    <text evidence="6">Involved in the catabolism of quinolinic acid (QA).</text>
</comment>
<dbReference type="EC" id="2.4.2.19" evidence="6"/>
<dbReference type="STRING" id="694429.Pyrfu_0383"/>
<protein>
    <recommendedName>
        <fullName evidence="6">Nicotinate-nucleotide pyrophosphorylase [carboxylating]</fullName>
        <ecNumber evidence="6">2.4.2.19</ecNumber>
    </recommendedName>
    <alternativeName>
        <fullName evidence="6">Quinolinate phosphoribosyltransferase [decarboxylating]</fullName>
    </alternativeName>
</protein>
<dbReference type="KEGG" id="pfm:Pyrfu_0383"/>
<evidence type="ECO:0000313" key="9">
    <source>
        <dbReference type="EMBL" id="AEM38255.1"/>
    </source>
</evidence>
<evidence type="ECO:0000256" key="6">
    <source>
        <dbReference type="PIRNR" id="PIRNR006250"/>
    </source>
</evidence>
<dbReference type="AlphaFoldDB" id="G0EFT4"/>
<keyword evidence="3 6" id="KW-0662">Pyridine nucleotide biosynthesis</keyword>
<gene>
    <name evidence="9" type="ordered locus">Pyrfu_0383</name>
</gene>
<evidence type="ECO:0000256" key="4">
    <source>
        <dbReference type="ARBA" id="ARBA00022676"/>
    </source>
</evidence>
<keyword evidence="4 6" id="KW-0328">Glycosyltransferase</keyword>
<dbReference type="Pfam" id="PF01729">
    <property type="entry name" value="QRPTase_C"/>
    <property type="match status" value="1"/>
</dbReference>
<evidence type="ECO:0000313" key="10">
    <source>
        <dbReference type="Proteomes" id="UP000001037"/>
    </source>
</evidence>
<dbReference type="EMBL" id="CP002838">
    <property type="protein sequence ID" value="AEM38255.1"/>
    <property type="molecule type" value="Genomic_DNA"/>
</dbReference>
<dbReference type="UniPathway" id="UPA00253">
    <property type="reaction ID" value="UER00331"/>
</dbReference>
<evidence type="ECO:0000256" key="5">
    <source>
        <dbReference type="ARBA" id="ARBA00022679"/>
    </source>
</evidence>
<dbReference type="InterPro" id="IPR004393">
    <property type="entry name" value="NadC"/>
</dbReference>
<evidence type="ECO:0000259" key="7">
    <source>
        <dbReference type="Pfam" id="PF01729"/>
    </source>
</evidence>